<dbReference type="STRING" id="1077675.BCR22_01405"/>
<dbReference type="Gene3D" id="1.20.1250.20">
    <property type="entry name" value="MFS general substrate transporter like domains"/>
    <property type="match status" value="1"/>
</dbReference>
<accession>A0A2W3Z4Q8</accession>
<dbReference type="Proteomes" id="UP000249828">
    <property type="component" value="Unassembled WGS sequence"/>
</dbReference>
<dbReference type="PANTHER" id="PTHR23531:SF1">
    <property type="entry name" value="QUINOLENE RESISTANCE PROTEIN NORA"/>
    <property type="match status" value="1"/>
</dbReference>
<feature type="transmembrane region" description="Helical" evidence="6">
    <location>
        <begin position="242"/>
        <end position="263"/>
    </location>
</feature>
<feature type="transmembrane region" description="Helical" evidence="6">
    <location>
        <begin position="80"/>
        <end position="107"/>
    </location>
</feature>
<feature type="transmembrane region" description="Helical" evidence="6">
    <location>
        <begin position="369"/>
        <end position="388"/>
    </location>
</feature>
<dbReference type="PANTHER" id="PTHR23531">
    <property type="entry name" value="QUINOLENE RESISTANCE PROTEIN NORA"/>
    <property type="match status" value="1"/>
</dbReference>
<feature type="transmembrane region" description="Helical" evidence="6">
    <location>
        <begin position="215"/>
        <end position="236"/>
    </location>
</feature>
<comment type="caution">
    <text evidence="8">The sequence shown here is derived from an EMBL/GenBank/DDBJ whole genome shotgun (WGS) entry which is preliminary data.</text>
</comment>
<dbReference type="GO" id="GO:0022857">
    <property type="term" value="F:transmembrane transporter activity"/>
    <property type="evidence" value="ECO:0007669"/>
    <property type="project" value="InterPro"/>
</dbReference>
<evidence type="ECO:0000313" key="9">
    <source>
        <dbReference type="Proteomes" id="UP000249828"/>
    </source>
</evidence>
<dbReference type="InterPro" id="IPR036259">
    <property type="entry name" value="MFS_trans_sf"/>
</dbReference>
<feature type="transmembrane region" description="Helical" evidence="6">
    <location>
        <begin position="14"/>
        <end position="38"/>
    </location>
</feature>
<dbReference type="Pfam" id="PF07690">
    <property type="entry name" value="MFS_1"/>
    <property type="match status" value="1"/>
</dbReference>
<feature type="transmembrane region" description="Helical" evidence="6">
    <location>
        <begin position="284"/>
        <end position="315"/>
    </location>
</feature>
<dbReference type="InterPro" id="IPR052714">
    <property type="entry name" value="MFS_Exporter"/>
</dbReference>
<dbReference type="InterPro" id="IPR005829">
    <property type="entry name" value="Sugar_transporter_CS"/>
</dbReference>
<evidence type="ECO:0000259" key="7">
    <source>
        <dbReference type="PROSITE" id="PS50850"/>
    </source>
</evidence>
<dbReference type="CDD" id="cd17489">
    <property type="entry name" value="MFS_YfcJ_like"/>
    <property type="match status" value="1"/>
</dbReference>
<dbReference type="AlphaFoldDB" id="A0A2W3Z4Q8"/>
<feature type="domain" description="Major facilitator superfamily (MFS) profile" evidence="7">
    <location>
        <begin position="13"/>
        <end position="392"/>
    </location>
</feature>
<feature type="transmembrane region" description="Helical" evidence="6">
    <location>
        <begin position="50"/>
        <end position="68"/>
    </location>
</feature>
<evidence type="ECO:0000256" key="3">
    <source>
        <dbReference type="ARBA" id="ARBA00022692"/>
    </source>
</evidence>
<organism evidence="8 9">
    <name type="scientific">Enterococcus plantarum</name>
    <dbReference type="NCBI Taxonomy" id="1077675"/>
    <lineage>
        <taxon>Bacteria</taxon>
        <taxon>Bacillati</taxon>
        <taxon>Bacillota</taxon>
        <taxon>Bacilli</taxon>
        <taxon>Lactobacillales</taxon>
        <taxon>Enterococcaceae</taxon>
        <taxon>Enterococcus</taxon>
    </lineage>
</organism>
<feature type="transmembrane region" description="Helical" evidence="6">
    <location>
        <begin position="335"/>
        <end position="357"/>
    </location>
</feature>
<keyword evidence="4 6" id="KW-1133">Transmembrane helix</keyword>
<dbReference type="GO" id="GO:0005886">
    <property type="term" value="C:plasma membrane"/>
    <property type="evidence" value="ECO:0007669"/>
    <property type="project" value="UniProtKB-SubCell"/>
</dbReference>
<feature type="transmembrane region" description="Helical" evidence="6">
    <location>
        <begin position="142"/>
        <end position="161"/>
    </location>
</feature>
<reference evidence="8 9" key="1">
    <citation type="submission" date="2017-11" db="EMBL/GenBank/DDBJ databases">
        <title>Draft genome sequence of Enterococcus plantarum TRW2 strain isolated from lettuce.</title>
        <authorList>
            <person name="Kim E.B."/>
            <person name="Marco M.L."/>
            <person name="Williams T.R."/>
            <person name="You I.H."/>
        </authorList>
    </citation>
    <scope>NUCLEOTIDE SEQUENCE [LARGE SCALE GENOMIC DNA]</scope>
    <source>
        <strain evidence="8 9">TRW2</strain>
    </source>
</reference>
<dbReference type="EMBL" id="PIEU01000108">
    <property type="protein sequence ID" value="PZL71357.1"/>
    <property type="molecule type" value="Genomic_DNA"/>
</dbReference>
<protein>
    <submittedName>
        <fullName evidence="8">MFS transporter</fullName>
    </submittedName>
</protein>
<dbReference type="PROSITE" id="PS50850">
    <property type="entry name" value="MFS"/>
    <property type="match status" value="1"/>
</dbReference>
<dbReference type="InterPro" id="IPR011701">
    <property type="entry name" value="MFS"/>
</dbReference>
<evidence type="ECO:0000256" key="4">
    <source>
        <dbReference type="ARBA" id="ARBA00022989"/>
    </source>
</evidence>
<keyword evidence="9" id="KW-1185">Reference proteome</keyword>
<sequence length="398" mass="43458">MTEHSEEQLFNKGFISITLINFVVYLVYYLLMVIIAVIAQDTLHASLGQAGLASGIYIIGTLFARLFIGKMLELLGRKAVLRYGALFYLITTIAYLYIPSIGILYFVRLLNGFGYGTVSTATNTIVTAYIPKSKHGEGINYYGLSTSLAAAIGPFIGMILLNTTSFYFIILFSIVLIFLTTIACFIFPVKNIQLSAAHKASLSRWTVDSFIEKKVLFISFIAFLMGLSYSSVLSFLSSYAKVIDLVSASSFFFVVYALVITATRPMSGRIFDARGENAVMYPSFIFLTAGLLLLSVTTSGWMLLVSGGLIGLGYGTFMSNGQAICLKASPNSHRIGIALSTYFIGLDLGLGVGPYVLGELRSLLSFQGLYFVAGLIPVVCMVLYALFYQSKAPTYESK</sequence>
<dbReference type="SUPFAM" id="SSF103473">
    <property type="entry name" value="MFS general substrate transporter"/>
    <property type="match status" value="1"/>
</dbReference>
<feature type="transmembrane region" description="Helical" evidence="6">
    <location>
        <begin position="167"/>
        <end position="189"/>
    </location>
</feature>
<dbReference type="RefSeq" id="WP_111248468.1">
    <property type="nucleotide sequence ID" value="NZ_PIEU01000108.1"/>
</dbReference>
<evidence type="ECO:0000256" key="5">
    <source>
        <dbReference type="ARBA" id="ARBA00023136"/>
    </source>
</evidence>
<keyword evidence="3 6" id="KW-0812">Transmembrane</keyword>
<proteinExistence type="predicted"/>
<gene>
    <name evidence="8" type="ORF">CI088_12925</name>
</gene>
<evidence type="ECO:0000256" key="1">
    <source>
        <dbReference type="ARBA" id="ARBA00004651"/>
    </source>
</evidence>
<keyword evidence="5 6" id="KW-0472">Membrane</keyword>
<comment type="subcellular location">
    <subcellularLocation>
        <location evidence="1">Cell membrane</location>
        <topology evidence="1">Multi-pass membrane protein</topology>
    </subcellularLocation>
</comment>
<evidence type="ECO:0000256" key="2">
    <source>
        <dbReference type="ARBA" id="ARBA00022448"/>
    </source>
</evidence>
<dbReference type="InterPro" id="IPR020846">
    <property type="entry name" value="MFS_dom"/>
</dbReference>
<name>A0A2W3Z4Q8_9ENTE</name>
<dbReference type="PROSITE" id="PS00216">
    <property type="entry name" value="SUGAR_TRANSPORT_1"/>
    <property type="match status" value="1"/>
</dbReference>
<evidence type="ECO:0000256" key="6">
    <source>
        <dbReference type="SAM" id="Phobius"/>
    </source>
</evidence>
<evidence type="ECO:0000313" key="8">
    <source>
        <dbReference type="EMBL" id="PZL71357.1"/>
    </source>
</evidence>
<keyword evidence="2" id="KW-0813">Transport</keyword>